<feature type="signal peptide" evidence="10">
    <location>
        <begin position="1"/>
        <end position="19"/>
    </location>
</feature>
<dbReference type="PANTHER" id="PTHR10015:SF427">
    <property type="entry name" value="HEAT SHOCK FACTOR PROTEIN"/>
    <property type="match status" value="1"/>
</dbReference>
<dbReference type="InterPro" id="IPR036388">
    <property type="entry name" value="WH-like_DNA-bd_sf"/>
</dbReference>
<comment type="subcellular location">
    <subcellularLocation>
        <location evidence="1">Nucleus</location>
    </subcellularLocation>
</comment>
<feature type="compositionally biased region" description="Low complexity" evidence="9">
    <location>
        <begin position="615"/>
        <end position="650"/>
    </location>
</feature>
<evidence type="ECO:0000256" key="10">
    <source>
        <dbReference type="SAM" id="SignalP"/>
    </source>
</evidence>
<keyword evidence="6" id="KW-0539">Nucleus</keyword>
<dbReference type="SMART" id="SM00415">
    <property type="entry name" value="HSF"/>
    <property type="match status" value="1"/>
</dbReference>
<keyword evidence="3" id="KW-0805">Transcription regulation</keyword>
<evidence type="ECO:0000313" key="12">
    <source>
        <dbReference type="EMBL" id="CTR08827.1"/>
    </source>
</evidence>
<feature type="chain" id="PRO_5005495249" evidence="10">
    <location>
        <begin position="20"/>
        <end position="677"/>
    </location>
</feature>
<comment type="subunit">
    <text evidence="7">Homotrimer. Homotrimerization increases the affinity of HSF1 to DNA. Interacts with transcriptional coregulator SSA1 on chromatin.</text>
</comment>
<evidence type="ECO:0000256" key="7">
    <source>
        <dbReference type="ARBA" id="ARBA00062171"/>
    </source>
</evidence>
<feature type="compositionally biased region" description="Low complexity" evidence="9">
    <location>
        <begin position="353"/>
        <end position="365"/>
    </location>
</feature>
<dbReference type="OMA" id="DERNEPW"/>
<dbReference type="Gene3D" id="1.10.10.10">
    <property type="entry name" value="Winged helix-like DNA-binding domain superfamily/Winged helix DNA-binding domain"/>
    <property type="match status" value="1"/>
</dbReference>
<dbReference type="PANTHER" id="PTHR10015">
    <property type="entry name" value="HEAT SHOCK TRANSCRIPTION FACTOR"/>
    <property type="match status" value="1"/>
</dbReference>
<organism evidence="12 13">
    <name type="scientific">Rhodotorula toruloides</name>
    <name type="common">Yeast</name>
    <name type="synonym">Rhodosporidium toruloides</name>
    <dbReference type="NCBI Taxonomy" id="5286"/>
    <lineage>
        <taxon>Eukaryota</taxon>
        <taxon>Fungi</taxon>
        <taxon>Dikarya</taxon>
        <taxon>Basidiomycota</taxon>
        <taxon>Pucciniomycotina</taxon>
        <taxon>Microbotryomycetes</taxon>
        <taxon>Sporidiobolales</taxon>
        <taxon>Sporidiobolaceae</taxon>
        <taxon>Rhodotorula</taxon>
    </lineage>
</organism>
<dbReference type="STRING" id="5286.A0A0K3CJJ7"/>
<feature type="compositionally biased region" description="Polar residues" evidence="9">
    <location>
        <begin position="503"/>
        <end position="517"/>
    </location>
</feature>
<dbReference type="GO" id="GO:0005634">
    <property type="term" value="C:nucleus"/>
    <property type="evidence" value="ECO:0007669"/>
    <property type="project" value="UniProtKB-SubCell"/>
</dbReference>
<evidence type="ECO:0000256" key="2">
    <source>
        <dbReference type="ARBA" id="ARBA00006403"/>
    </source>
</evidence>
<protein>
    <submittedName>
        <fullName evidence="12">FGENESH: predicted gene_9.34 protein</fullName>
    </submittedName>
</protein>
<feature type="region of interest" description="Disordered" evidence="9">
    <location>
        <begin position="319"/>
        <end position="379"/>
    </location>
</feature>
<feature type="compositionally biased region" description="Polar residues" evidence="9">
    <location>
        <begin position="115"/>
        <end position="129"/>
    </location>
</feature>
<evidence type="ECO:0000256" key="5">
    <source>
        <dbReference type="ARBA" id="ARBA00023163"/>
    </source>
</evidence>
<dbReference type="GO" id="GO:0003700">
    <property type="term" value="F:DNA-binding transcription factor activity"/>
    <property type="evidence" value="ECO:0007669"/>
    <property type="project" value="InterPro"/>
</dbReference>
<dbReference type="PRINTS" id="PR00056">
    <property type="entry name" value="HSFDOMAIN"/>
</dbReference>
<feature type="compositionally biased region" description="Polar residues" evidence="9">
    <location>
        <begin position="538"/>
        <end position="557"/>
    </location>
</feature>
<feature type="region of interest" description="Disordered" evidence="9">
    <location>
        <begin position="611"/>
        <end position="650"/>
    </location>
</feature>
<dbReference type="SUPFAM" id="SSF46785">
    <property type="entry name" value="Winged helix' DNA-binding domain"/>
    <property type="match status" value="1"/>
</dbReference>
<dbReference type="FunFam" id="1.10.10.10:FF:000027">
    <property type="entry name" value="Heat shock transcription factor 1"/>
    <property type="match status" value="1"/>
</dbReference>
<evidence type="ECO:0000256" key="8">
    <source>
        <dbReference type="RuleBase" id="RU004020"/>
    </source>
</evidence>
<dbReference type="Proteomes" id="UP000199069">
    <property type="component" value="Unassembled WGS sequence"/>
</dbReference>
<feature type="compositionally biased region" description="Polar residues" evidence="9">
    <location>
        <begin position="366"/>
        <end position="378"/>
    </location>
</feature>
<dbReference type="Pfam" id="PF00447">
    <property type="entry name" value="HSF_DNA-bind"/>
    <property type="match status" value="1"/>
</dbReference>
<feature type="region of interest" description="Disordered" evidence="9">
    <location>
        <begin position="48"/>
        <end position="135"/>
    </location>
</feature>
<feature type="domain" description="HSF-type DNA-binding" evidence="11">
    <location>
        <begin position="138"/>
        <end position="245"/>
    </location>
</feature>
<feature type="compositionally biased region" description="Pro residues" evidence="9">
    <location>
        <begin position="332"/>
        <end position="345"/>
    </location>
</feature>
<keyword evidence="5" id="KW-0804">Transcription</keyword>
<accession>A0A0K3CJJ7</accession>
<dbReference type="GO" id="GO:0043565">
    <property type="term" value="F:sequence-specific DNA binding"/>
    <property type="evidence" value="ECO:0007669"/>
    <property type="project" value="InterPro"/>
</dbReference>
<dbReference type="EMBL" id="CWKI01000009">
    <property type="protein sequence ID" value="CTR08827.1"/>
    <property type="molecule type" value="Genomic_DNA"/>
</dbReference>
<sequence length="677" mass="73609">MRVLGLLSVALLSASDLLLSPVPHLTVDTVGAQLSSAETAAPGPFTTQLGASAASSASGSSLPTLSPLTLHTPTTPDTVPQTQLRVLPPLPSFPRPDPVLDLTASSPAEDDVPASQGSSCSSADGQSRGETTERRGSSDWVFVHRLYDMLTDERNEPWIAFSESGDTFTVFDPDAFAQNVLPRYFRHRNFQSFVRQLNLYNFSKVVTARSVPRAKPTKGEQETWEFQNPDFHRDRPEDVDLIRRRGAIGSSPTRSRRNSKAQSGRTFASDLAPQPNYQLNMPPRPALASRSSSQIYVDGEPMASSGPFALPFVPPVGFEPPAPSRPSSSTFRPPPRQQPSYPPSTLPRRRSRTAPSPTSHPTSRPYKSTSRRPLNATTPDELDALLDERKSLHSTVKKYRFDLGVLSYQVREGQARMRSLLQLTWQLKQLVKQLGGEAELANFPFHVFDPRLADFSVPLSVIENDFATKSVARAPPPPAEASSTATGYDPRFPSPGSGYAFPQQESTNISDATTHPSSVPPPISTSAPSSHVDAAHTTFPSGLTVPATSPRTRSHSAPEQGIRRYDSYESAYSLPETQLAVDQATDFAYEPAEPVVDDSWTSTYLPKPPTQYYEPASRYSSRPASSLGGTSISTSMSTNTSARGSYSSEGSSLASSFVEVPMHDTYDAQLQYSTLGQ</sequence>
<keyword evidence="4" id="KW-0238">DNA-binding</keyword>
<evidence type="ECO:0000256" key="3">
    <source>
        <dbReference type="ARBA" id="ARBA00023015"/>
    </source>
</evidence>
<keyword evidence="13" id="KW-1185">Reference proteome</keyword>
<dbReference type="InterPro" id="IPR036390">
    <property type="entry name" value="WH_DNA-bd_sf"/>
</dbReference>
<dbReference type="InterPro" id="IPR000232">
    <property type="entry name" value="HSF_DNA-bd"/>
</dbReference>
<feature type="compositionally biased region" description="Low complexity" evidence="9">
    <location>
        <begin position="48"/>
        <end position="87"/>
    </location>
</feature>
<evidence type="ECO:0000256" key="9">
    <source>
        <dbReference type="SAM" id="MobiDB-lite"/>
    </source>
</evidence>
<evidence type="ECO:0000256" key="4">
    <source>
        <dbReference type="ARBA" id="ARBA00023125"/>
    </source>
</evidence>
<evidence type="ECO:0000259" key="11">
    <source>
        <dbReference type="SMART" id="SM00415"/>
    </source>
</evidence>
<dbReference type="AlphaFoldDB" id="A0A0K3CJJ7"/>
<gene>
    <name evidence="12" type="primary">FGENESH: predicted gene_9.34</name>
    <name evidence="12" type="ORF">BN2166_0046880</name>
</gene>
<feature type="compositionally biased region" description="Pro residues" evidence="9">
    <location>
        <begin position="88"/>
        <end position="97"/>
    </location>
</feature>
<feature type="region of interest" description="Disordered" evidence="9">
    <location>
        <begin position="471"/>
        <end position="564"/>
    </location>
</feature>
<evidence type="ECO:0000256" key="1">
    <source>
        <dbReference type="ARBA" id="ARBA00004123"/>
    </source>
</evidence>
<feature type="region of interest" description="Disordered" evidence="9">
    <location>
        <begin position="213"/>
        <end position="292"/>
    </location>
</feature>
<feature type="compositionally biased region" description="Basic and acidic residues" evidence="9">
    <location>
        <begin position="230"/>
        <end position="243"/>
    </location>
</feature>
<name>A0A0K3CJJ7_RHOTO</name>
<comment type="similarity">
    <text evidence="2 8">Belongs to the HSF family.</text>
</comment>
<proteinExistence type="inferred from homology"/>
<evidence type="ECO:0000256" key="6">
    <source>
        <dbReference type="ARBA" id="ARBA00023242"/>
    </source>
</evidence>
<reference evidence="12 13" key="1">
    <citation type="submission" date="2015-07" db="EMBL/GenBank/DDBJ databases">
        <authorList>
            <person name="Cajimat M.N.B."/>
            <person name="Milazzo M.L."/>
            <person name="Fulhorst C.F."/>
        </authorList>
    </citation>
    <scope>NUCLEOTIDE SEQUENCE [LARGE SCALE GENOMIC DNA]</scope>
    <source>
        <strain evidence="12">Single colony</strain>
    </source>
</reference>
<keyword evidence="10" id="KW-0732">Signal</keyword>
<feature type="non-terminal residue" evidence="12">
    <location>
        <position position="677"/>
    </location>
</feature>
<evidence type="ECO:0000313" key="13">
    <source>
        <dbReference type="Proteomes" id="UP000199069"/>
    </source>
</evidence>